<dbReference type="PROSITE" id="PS00122">
    <property type="entry name" value="CARBOXYLESTERASE_B_1"/>
    <property type="match status" value="1"/>
</dbReference>
<accession>A0A2S5BIJ4</accession>
<dbReference type="STRING" id="741276.A0A2S5BIJ4"/>
<dbReference type="InterPro" id="IPR002018">
    <property type="entry name" value="CarbesteraseB"/>
</dbReference>
<dbReference type="OrthoDB" id="408631at2759"/>
<evidence type="ECO:0000256" key="2">
    <source>
        <dbReference type="ARBA" id="ARBA00022801"/>
    </source>
</evidence>
<dbReference type="SUPFAM" id="SSF53474">
    <property type="entry name" value="alpha/beta-Hydrolases"/>
    <property type="match status" value="1"/>
</dbReference>
<gene>
    <name evidence="5" type="ORF">BMF94_0188</name>
</gene>
<dbReference type="Gene3D" id="3.40.50.1820">
    <property type="entry name" value="alpha/beta hydrolase"/>
    <property type="match status" value="1"/>
</dbReference>
<keyword evidence="2 3" id="KW-0378">Hydrolase</keyword>
<dbReference type="EC" id="3.1.1.-" evidence="3"/>
<evidence type="ECO:0000256" key="1">
    <source>
        <dbReference type="ARBA" id="ARBA00005964"/>
    </source>
</evidence>
<protein>
    <recommendedName>
        <fullName evidence="3">Carboxylic ester hydrolase</fullName>
        <ecNumber evidence="3">3.1.1.-</ecNumber>
    </recommendedName>
</protein>
<dbReference type="InterPro" id="IPR050309">
    <property type="entry name" value="Type-B_Carboxylest/Lipase"/>
</dbReference>
<evidence type="ECO:0000313" key="6">
    <source>
        <dbReference type="Proteomes" id="UP000237144"/>
    </source>
</evidence>
<evidence type="ECO:0000313" key="5">
    <source>
        <dbReference type="EMBL" id="POY76598.1"/>
    </source>
</evidence>
<feature type="domain" description="Carboxylesterase type B" evidence="4">
    <location>
        <begin position="35"/>
        <end position="531"/>
    </location>
</feature>
<name>A0A2S5BIJ4_9BASI</name>
<evidence type="ECO:0000259" key="4">
    <source>
        <dbReference type="Pfam" id="PF00135"/>
    </source>
</evidence>
<dbReference type="AlphaFoldDB" id="A0A2S5BIJ4"/>
<keyword evidence="6" id="KW-1185">Reference proteome</keyword>
<dbReference type="GO" id="GO:0016787">
    <property type="term" value="F:hydrolase activity"/>
    <property type="evidence" value="ECO:0007669"/>
    <property type="project" value="UniProtKB-KW"/>
</dbReference>
<keyword evidence="3" id="KW-0732">Signal</keyword>
<dbReference type="Pfam" id="PF00135">
    <property type="entry name" value="COesterase"/>
    <property type="match status" value="1"/>
</dbReference>
<dbReference type="InterPro" id="IPR029058">
    <property type="entry name" value="AB_hydrolase_fold"/>
</dbReference>
<comment type="similarity">
    <text evidence="1 3">Belongs to the type-B carboxylesterase/lipase family.</text>
</comment>
<comment type="caution">
    <text evidence="5">The sequence shown here is derived from an EMBL/GenBank/DDBJ whole genome shotgun (WGS) entry which is preliminary data.</text>
</comment>
<proteinExistence type="inferred from homology"/>
<dbReference type="Proteomes" id="UP000237144">
    <property type="component" value="Unassembled WGS sequence"/>
</dbReference>
<feature type="signal peptide" evidence="3">
    <location>
        <begin position="1"/>
        <end position="18"/>
    </location>
</feature>
<dbReference type="InterPro" id="IPR019826">
    <property type="entry name" value="Carboxylesterase_B_AS"/>
</dbReference>
<evidence type="ECO:0000256" key="3">
    <source>
        <dbReference type="RuleBase" id="RU361235"/>
    </source>
</evidence>
<dbReference type="EMBL" id="PJQD01000002">
    <property type="protein sequence ID" value="POY76598.1"/>
    <property type="molecule type" value="Genomic_DNA"/>
</dbReference>
<feature type="chain" id="PRO_5015376081" description="Carboxylic ester hydrolase" evidence="3">
    <location>
        <begin position="19"/>
        <end position="570"/>
    </location>
</feature>
<dbReference type="PANTHER" id="PTHR11559">
    <property type="entry name" value="CARBOXYLESTERASE"/>
    <property type="match status" value="1"/>
</dbReference>
<reference evidence="5 6" key="1">
    <citation type="journal article" date="2018" name="Front. Microbiol.">
        <title>Prospects for Fungal Bioremediation of Acidic Radioactive Waste Sites: Characterization and Genome Sequence of Rhodotorula taiwanensis MD1149.</title>
        <authorList>
            <person name="Tkavc R."/>
            <person name="Matrosova V.Y."/>
            <person name="Grichenko O.E."/>
            <person name="Gostincar C."/>
            <person name="Volpe R.P."/>
            <person name="Klimenkova P."/>
            <person name="Gaidamakova E.K."/>
            <person name="Zhou C.E."/>
            <person name="Stewart B.J."/>
            <person name="Lyman M.G."/>
            <person name="Malfatti S.A."/>
            <person name="Rubinfeld B."/>
            <person name="Courtot M."/>
            <person name="Singh J."/>
            <person name="Dalgard C.L."/>
            <person name="Hamilton T."/>
            <person name="Frey K.G."/>
            <person name="Gunde-Cimerman N."/>
            <person name="Dugan L."/>
            <person name="Daly M.J."/>
        </authorList>
    </citation>
    <scope>NUCLEOTIDE SEQUENCE [LARGE SCALE GENOMIC DNA]</scope>
    <source>
        <strain evidence="5 6">MD1149</strain>
    </source>
</reference>
<organism evidence="5 6">
    <name type="scientific">Rhodotorula taiwanensis</name>
    <dbReference type="NCBI Taxonomy" id="741276"/>
    <lineage>
        <taxon>Eukaryota</taxon>
        <taxon>Fungi</taxon>
        <taxon>Dikarya</taxon>
        <taxon>Basidiomycota</taxon>
        <taxon>Pucciniomycotina</taxon>
        <taxon>Microbotryomycetes</taxon>
        <taxon>Sporidiobolales</taxon>
        <taxon>Sporidiobolaceae</taxon>
        <taxon>Rhodotorula</taxon>
    </lineage>
</organism>
<sequence>MLVGLLSTAAVLAAGSFASPTPRLAKRNSPNEPPPVIDLGYSRVQGYLNETNSQYYWKGVRFASADRFQAPRTPDAHTSVVTNATEYGPTCWQAGFDGQITLEGQGPIINFPANTIQSEDCLVLDINAPAGACEGSNLPVMIWIHGGGYVFGSAGPTTDFADFVTNAGNNIVVVQLQYRLGPFGFLGGQATKDFGVLNAGLLDQQFGFQWVQKHISKFGGDPSHVTIWGESAGAGSVMNHVIAYGGKTQQKLGLSQPLFEAAAASSVFLPSQWKYDSDIVEGIYNSLANATDCANSTVGTFRCLQATDAAIISSAGVNLSEAIGYGSWLWVPVIEGKGGFLEDRASVLLKPGNLNARKFLGMSNTNEGYGATDPTLLNDTTTDTTKLAQQFDAALKSYLPYLTSAERQEVAQQYPIADAPQKGNTFSRISQMIADATFLCGDYWTTEAFGSSGWKGQFNYGTAYHATDVAWYEGPIWADGHSVSALNSFTGTFEGFIQTYDPNNNPATKLNPYWPTYDTYNEMYFNTTTRSLSSEAAPHIVDTKTLMSFGSSQVAKCDFWRGPISVNAGL</sequence>